<accession>A0AAV3ZN45</accession>
<evidence type="ECO:0000313" key="2">
    <source>
        <dbReference type="Proteomes" id="UP000735302"/>
    </source>
</evidence>
<sequence length="91" mass="10097">MLTHISVSVRWAGRMNPCYSVLNYNVKSLQTATTLGKAEGSSPTVGSRLFQLQCQQKKDDQSLLVLHSDFRLGDHLLPASPCLHLMTKQTP</sequence>
<name>A0AAV3ZN45_9GAST</name>
<organism evidence="1 2">
    <name type="scientific">Plakobranchus ocellatus</name>
    <dbReference type="NCBI Taxonomy" id="259542"/>
    <lineage>
        <taxon>Eukaryota</taxon>
        <taxon>Metazoa</taxon>
        <taxon>Spiralia</taxon>
        <taxon>Lophotrochozoa</taxon>
        <taxon>Mollusca</taxon>
        <taxon>Gastropoda</taxon>
        <taxon>Heterobranchia</taxon>
        <taxon>Euthyneura</taxon>
        <taxon>Panpulmonata</taxon>
        <taxon>Sacoglossa</taxon>
        <taxon>Placobranchoidea</taxon>
        <taxon>Plakobranchidae</taxon>
        <taxon>Plakobranchus</taxon>
    </lineage>
</organism>
<evidence type="ECO:0000313" key="1">
    <source>
        <dbReference type="EMBL" id="GFN96631.1"/>
    </source>
</evidence>
<dbReference type="AlphaFoldDB" id="A0AAV3ZN45"/>
<dbReference type="EMBL" id="BLXT01002699">
    <property type="protein sequence ID" value="GFN96631.1"/>
    <property type="molecule type" value="Genomic_DNA"/>
</dbReference>
<comment type="caution">
    <text evidence="1">The sequence shown here is derived from an EMBL/GenBank/DDBJ whole genome shotgun (WGS) entry which is preliminary data.</text>
</comment>
<reference evidence="1 2" key="1">
    <citation type="journal article" date="2021" name="Elife">
        <title>Chloroplast acquisition without the gene transfer in kleptoplastic sea slugs, Plakobranchus ocellatus.</title>
        <authorList>
            <person name="Maeda T."/>
            <person name="Takahashi S."/>
            <person name="Yoshida T."/>
            <person name="Shimamura S."/>
            <person name="Takaki Y."/>
            <person name="Nagai Y."/>
            <person name="Toyoda A."/>
            <person name="Suzuki Y."/>
            <person name="Arimoto A."/>
            <person name="Ishii H."/>
            <person name="Satoh N."/>
            <person name="Nishiyama T."/>
            <person name="Hasebe M."/>
            <person name="Maruyama T."/>
            <person name="Minagawa J."/>
            <person name="Obokata J."/>
            <person name="Shigenobu S."/>
        </authorList>
    </citation>
    <scope>NUCLEOTIDE SEQUENCE [LARGE SCALE GENOMIC DNA]</scope>
</reference>
<proteinExistence type="predicted"/>
<gene>
    <name evidence="1" type="ORF">PoB_002313700</name>
</gene>
<protein>
    <submittedName>
        <fullName evidence="1">Uncharacterized protein</fullName>
    </submittedName>
</protein>
<keyword evidence="2" id="KW-1185">Reference proteome</keyword>
<dbReference type="Proteomes" id="UP000735302">
    <property type="component" value="Unassembled WGS sequence"/>
</dbReference>